<name>A0A3G5A756_9VIRU</name>
<organism evidence="2">
    <name type="scientific">Harvfovirus sp</name>
    <dbReference type="NCBI Taxonomy" id="2487768"/>
    <lineage>
        <taxon>Viruses</taxon>
        <taxon>Varidnaviria</taxon>
        <taxon>Bamfordvirae</taxon>
        <taxon>Nucleocytoviricota</taxon>
        <taxon>Megaviricetes</taxon>
        <taxon>Imitervirales</taxon>
        <taxon>Mimiviridae</taxon>
        <taxon>Klosneuvirinae</taxon>
    </lineage>
</organism>
<gene>
    <name evidence="2" type="ORF">Harvfovirus25_8</name>
</gene>
<feature type="domain" description="Bacteriophage T5 Orf172 DNA-binding" evidence="1">
    <location>
        <begin position="79"/>
        <end position="157"/>
    </location>
</feature>
<evidence type="ECO:0000259" key="1">
    <source>
        <dbReference type="SMART" id="SM00974"/>
    </source>
</evidence>
<dbReference type="Pfam" id="PF13455">
    <property type="entry name" value="MUG113"/>
    <property type="match status" value="1"/>
</dbReference>
<sequence>MALNCMILYNKFLIHEQNIYINLTFSDGELKIIGELLNDCNSFQAAVILLYNNLTDTYFENKIFEEGFLYCLWNEIYAFYGTDFYKLGCTKNPDDRLRNFSTPYPCDSLMKIVTGKIKHHTLAEKILFQLLSEYRLTNNREFFKCDLEIIKQKMIEVEEIMQTMTIKNILQKYNMCAKYEQMFQKFLERFFAIPEIGTLTNCKFLDKLSISIVYKPQYWDKLRTLNSLTDLQKLIEFNNSVEEIEDKSSVIHVFEKMKLCNVTLDIIKLLKLEDIFSSNLTFKKYLSFVSLISNINEYDNNIKDKKRKFSRITLNKSIINKIMFCHEIEKILNIGIMEVVIDPQRSRTVIEDKDFASHGILANYRKNFPKATRKTKLVYWTDYYCLLETCYANLMEGLFIIRKKQKQVKYGRSYVIDNVIIDNELIKKFLILYKYHYGDYSWIDKNFAKRFDIA</sequence>
<accession>A0A3G5A756</accession>
<evidence type="ECO:0000313" key="2">
    <source>
        <dbReference type="EMBL" id="AYV81289.1"/>
    </source>
</evidence>
<reference evidence="2" key="1">
    <citation type="submission" date="2018-10" db="EMBL/GenBank/DDBJ databases">
        <title>Hidden diversity of soil giant viruses.</title>
        <authorList>
            <person name="Schulz F."/>
            <person name="Alteio L."/>
            <person name="Goudeau D."/>
            <person name="Ryan E.M."/>
            <person name="Malmstrom R.R."/>
            <person name="Blanchard J."/>
            <person name="Woyke T."/>
        </authorList>
    </citation>
    <scope>NUCLEOTIDE SEQUENCE</scope>
    <source>
        <strain evidence="2">HAV1</strain>
    </source>
</reference>
<proteinExistence type="predicted"/>
<dbReference type="InterPro" id="IPR018306">
    <property type="entry name" value="Phage_T5_Orf172_DNA-bd"/>
</dbReference>
<protein>
    <recommendedName>
        <fullName evidence="1">Bacteriophage T5 Orf172 DNA-binding domain-containing protein</fullName>
    </recommendedName>
</protein>
<dbReference type="SMART" id="SM00974">
    <property type="entry name" value="T5orf172"/>
    <property type="match status" value="1"/>
</dbReference>
<dbReference type="EMBL" id="MK072267">
    <property type="protein sequence ID" value="AYV81289.1"/>
    <property type="molecule type" value="Genomic_DNA"/>
</dbReference>